<protein>
    <submittedName>
        <fullName evidence="10">Methyl-accepting chemotaxis protein</fullName>
    </submittedName>
</protein>
<keyword evidence="7" id="KW-1133">Transmembrane helix</keyword>
<keyword evidence="11" id="KW-1185">Reference proteome</keyword>
<dbReference type="PROSITE" id="PS50885">
    <property type="entry name" value="HAMP"/>
    <property type="match status" value="1"/>
</dbReference>
<dbReference type="InterPro" id="IPR003660">
    <property type="entry name" value="HAMP_dom"/>
</dbReference>
<keyword evidence="4 6" id="KW-0807">Transducer</keyword>
<sequence length="564" mass="60998">MRLSKLLVTTGGIVVFVAALMAGGLFVLSDASDKQVEALSRQAEFKQLGLDLENAANTLTWEAREYAQFGEKVHADNYWREVKETKTRDRVVTRLKELGAPQEELDLIEFAKQNSETLESLQQMAMKAADRKDFDAARSLIFDAEYEAHQQRIARPIAEFQQKMKERTELEVTNAEKAKNTVTVVLRVLGFLMLASVIVAFRLLYLRINKPLASLTKTANRVADGDLTVERIEVRTQDEVADLSEAVNTMVDNLRGLIANVNETAEQVAAMSEELLAGAEQTAMANEQIASTVQEMAGGAEMQVHSAEESLLAMNEMNGGIQRVAETSANVAAASRITAQDAEYGNLTVQKAVGQMDEIARTSQEMSSVIEMLDNRSKEIGQIVEVITGIAAQTNLLALNAAIEAARAGEAGRGFAVVADEVRKLAEQSETSAGQISTLVLEIQRETSAAVEAMASGATEVQAGIQLVDEAGEAFRRIVDAAQEVAAQVEEISSASEEMSAGSEQVTAGVGQLTEIARDSADNAHNVAASTEEQLALMQEISFSMTALSSMAQELQESVGRFRV</sequence>
<comment type="subcellular location">
    <subcellularLocation>
        <location evidence="1">Cell membrane</location>
    </subcellularLocation>
</comment>
<feature type="domain" description="HAMP" evidence="9">
    <location>
        <begin position="206"/>
        <end position="259"/>
    </location>
</feature>
<dbReference type="Proteomes" id="UP001208017">
    <property type="component" value="Unassembled WGS sequence"/>
</dbReference>
<dbReference type="PANTHER" id="PTHR32089:SF112">
    <property type="entry name" value="LYSOZYME-LIKE PROTEIN-RELATED"/>
    <property type="match status" value="1"/>
</dbReference>
<evidence type="ECO:0000259" key="9">
    <source>
        <dbReference type="PROSITE" id="PS50885"/>
    </source>
</evidence>
<dbReference type="Gene3D" id="6.10.340.10">
    <property type="match status" value="1"/>
</dbReference>
<dbReference type="SMART" id="SM00283">
    <property type="entry name" value="MA"/>
    <property type="match status" value="1"/>
</dbReference>
<dbReference type="Pfam" id="PF00015">
    <property type="entry name" value="MCPsignal"/>
    <property type="match status" value="1"/>
</dbReference>
<evidence type="ECO:0000259" key="8">
    <source>
        <dbReference type="PROSITE" id="PS50111"/>
    </source>
</evidence>
<dbReference type="CDD" id="cd06225">
    <property type="entry name" value="HAMP"/>
    <property type="match status" value="1"/>
</dbReference>
<organism evidence="10 11">
    <name type="scientific">Tumebacillus lacus</name>
    <dbReference type="NCBI Taxonomy" id="2995335"/>
    <lineage>
        <taxon>Bacteria</taxon>
        <taxon>Bacillati</taxon>
        <taxon>Bacillota</taxon>
        <taxon>Bacilli</taxon>
        <taxon>Bacillales</taxon>
        <taxon>Alicyclobacillaceae</taxon>
        <taxon>Tumebacillus</taxon>
    </lineage>
</organism>
<dbReference type="PROSITE" id="PS50111">
    <property type="entry name" value="CHEMOTAXIS_TRANSDUC_2"/>
    <property type="match status" value="1"/>
</dbReference>
<evidence type="ECO:0000256" key="3">
    <source>
        <dbReference type="ARBA" id="ARBA00023136"/>
    </source>
</evidence>
<dbReference type="RefSeq" id="WP_267150223.1">
    <property type="nucleotide sequence ID" value="NZ_JAPMLT010000001.1"/>
</dbReference>
<reference evidence="10 11" key="1">
    <citation type="submission" date="2022-11" db="EMBL/GenBank/DDBJ databases">
        <title>Study of microbial diversity in lake waters.</title>
        <authorList>
            <person name="Zhang J."/>
        </authorList>
    </citation>
    <scope>NUCLEOTIDE SEQUENCE [LARGE SCALE GENOMIC DNA]</scope>
    <source>
        <strain evidence="10 11">DT12</strain>
    </source>
</reference>
<evidence type="ECO:0000256" key="5">
    <source>
        <dbReference type="ARBA" id="ARBA00029447"/>
    </source>
</evidence>
<keyword evidence="7" id="KW-0812">Transmembrane</keyword>
<evidence type="ECO:0000313" key="11">
    <source>
        <dbReference type="Proteomes" id="UP001208017"/>
    </source>
</evidence>
<proteinExistence type="inferred from homology"/>
<comment type="similarity">
    <text evidence="5">Belongs to the methyl-accepting chemotaxis (MCP) protein family.</text>
</comment>
<dbReference type="InterPro" id="IPR004089">
    <property type="entry name" value="MCPsignal_dom"/>
</dbReference>
<feature type="domain" description="Methyl-accepting transducer" evidence="8">
    <location>
        <begin position="278"/>
        <end position="514"/>
    </location>
</feature>
<keyword evidence="2" id="KW-1003">Cell membrane</keyword>
<dbReference type="SUPFAM" id="SSF58104">
    <property type="entry name" value="Methyl-accepting chemotaxis protein (MCP) signaling domain"/>
    <property type="match status" value="1"/>
</dbReference>
<evidence type="ECO:0000256" key="1">
    <source>
        <dbReference type="ARBA" id="ARBA00004236"/>
    </source>
</evidence>
<accession>A0ABT3WWD9</accession>
<feature type="transmembrane region" description="Helical" evidence="7">
    <location>
        <begin position="6"/>
        <end position="28"/>
    </location>
</feature>
<dbReference type="Gene3D" id="1.10.287.950">
    <property type="entry name" value="Methyl-accepting chemotaxis protein"/>
    <property type="match status" value="1"/>
</dbReference>
<evidence type="ECO:0000256" key="6">
    <source>
        <dbReference type="PROSITE-ProRule" id="PRU00284"/>
    </source>
</evidence>
<comment type="caution">
    <text evidence="10">The sequence shown here is derived from an EMBL/GenBank/DDBJ whole genome shotgun (WGS) entry which is preliminary data.</text>
</comment>
<gene>
    <name evidence="10" type="ORF">OS242_03330</name>
</gene>
<dbReference type="SMART" id="SM00304">
    <property type="entry name" value="HAMP"/>
    <property type="match status" value="2"/>
</dbReference>
<feature type="transmembrane region" description="Helical" evidence="7">
    <location>
        <begin position="184"/>
        <end position="205"/>
    </location>
</feature>
<dbReference type="PANTHER" id="PTHR32089">
    <property type="entry name" value="METHYL-ACCEPTING CHEMOTAXIS PROTEIN MCPB"/>
    <property type="match status" value="1"/>
</dbReference>
<name>A0ABT3WWD9_9BACL</name>
<evidence type="ECO:0000256" key="4">
    <source>
        <dbReference type="ARBA" id="ARBA00023224"/>
    </source>
</evidence>
<evidence type="ECO:0000256" key="2">
    <source>
        <dbReference type="ARBA" id="ARBA00022475"/>
    </source>
</evidence>
<dbReference type="Pfam" id="PF00672">
    <property type="entry name" value="HAMP"/>
    <property type="match status" value="1"/>
</dbReference>
<keyword evidence="3 7" id="KW-0472">Membrane</keyword>
<dbReference type="EMBL" id="JAPMLT010000001">
    <property type="protein sequence ID" value="MCX7568994.1"/>
    <property type="molecule type" value="Genomic_DNA"/>
</dbReference>
<dbReference type="CDD" id="cd11386">
    <property type="entry name" value="MCP_signal"/>
    <property type="match status" value="1"/>
</dbReference>
<evidence type="ECO:0000256" key="7">
    <source>
        <dbReference type="SAM" id="Phobius"/>
    </source>
</evidence>
<evidence type="ECO:0000313" key="10">
    <source>
        <dbReference type="EMBL" id="MCX7568994.1"/>
    </source>
</evidence>